<evidence type="ECO:0000313" key="6">
    <source>
        <dbReference type="Proteomes" id="UP000181942"/>
    </source>
</evidence>
<reference evidence="5 6" key="1">
    <citation type="submission" date="2016-10" db="EMBL/GenBank/DDBJ databases">
        <authorList>
            <person name="de Groot N.N."/>
        </authorList>
    </citation>
    <scope>NUCLEOTIDE SEQUENCE [LARGE SCALE GENOMIC DNA]</scope>
    <source>
        <strain evidence="5 6">OK461</strain>
    </source>
</reference>
<organism evidence="5 6">
    <name type="scientific">Streptomyces mirabilis</name>
    <dbReference type="NCBI Taxonomy" id="68239"/>
    <lineage>
        <taxon>Bacteria</taxon>
        <taxon>Bacillati</taxon>
        <taxon>Actinomycetota</taxon>
        <taxon>Actinomycetes</taxon>
        <taxon>Kitasatosporales</taxon>
        <taxon>Streptomycetaceae</taxon>
        <taxon>Streptomyces</taxon>
    </lineage>
</organism>
<dbReference type="PRINTS" id="PR00420">
    <property type="entry name" value="RNGMNOXGNASE"/>
</dbReference>
<dbReference type="OrthoDB" id="9803333at2"/>
<evidence type="ECO:0000259" key="4">
    <source>
        <dbReference type="Pfam" id="PF01494"/>
    </source>
</evidence>
<dbReference type="GO" id="GO:0016709">
    <property type="term" value="F:oxidoreductase activity, acting on paired donors, with incorporation or reduction of molecular oxygen, NAD(P)H as one donor, and incorporation of one atom of oxygen"/>
    <property type="evidence" value="ECO:0007669"/>
    <property type="project" value="UniProtKB-ARBA"/>
</dbReference>
<evidence type="ECO:0000256" key="3">
    <source>
        <dbReference type="ARBA" id="ARBA00022827"/>
    </source>
</evidence>
<evidence type="ECO:0000256" key="1">
    <source>
        <dbReference type="ARBA" id="ARBA00001974"/>
    </source>
</evidence>
<name>A0A1I2WRQ7_9ACTN</name>
<dbReference type="RefSeq" id="WP_075033382.1">
    <property type="nucleotide sequence ID" value="NZ_FONR01000039.1"/>
</dbReference>
<dbReference type="PANTHER" id="PTHR43004">
    <property type="entry name" value="TRK SYSTEM POTASSIUM UPTAKE PROTEIN"/>
    <property type="match status" value="1"/>
</dbReference>
<dbReference type="Pfam" id="PF01494">
    <property type="entry name" value="FAD_binding_3"/>
    <property type="match status" value="1"/>
</dbReference>
<dbReference type="SUPFAM" id="SSF51905">
    <property type="entry name" value="FAD/NAD(P)-binding domain"/>
    <property type="match status" value="1"/>
</dbReference>
<dbReference type="Proteomes" id="UP000181942">
    <property type="component" value="Unassembled WGS sequence"/>
</dbReference>
<evidence type="ECO:0000256" key="2">
    <source>
        <dbReference type="ARBA" id="ARBA00022630"/>
    </source>
</evidence>
<keyword evidence="3" id="KW-0274">FAD</keyword>
<comment type="cofactor">
    <cofactor evidence="1">
        <name>FAD</name>
        <dbReference type="ChEBI" id="CHEBI:57692"/>
    </cofactor>
</comment>
<dbReference type="Pfam" id="PF21274">
    <property type="entry name" value="Rng_hyd_C"/>
    <property type="match status" value="1"/>
</dbReference>
<dbReference type="InterPro" id="IPR036188">
    <property type="entry name" value="FAD/NAD-bd_sf"/>
</dbReference>
<accession>A0A1I2WRQ7</accession>
<keyword evidence="2" id="KW-0285">Flavoprotein</keyword>
<dbReference type="EMBL" id="FONR01000039">
    <property type="protein sequence ID" value="SFH03056.1"/>
    <property type="molecule type" value="Genomic_DNA"/>
</dbReference>
<dbReference type="Gene3D" id="3.50.50.60">
    <property type="entry name" value="FAD/NAD(P)-binding domain"/>
    <property type="match status" value="1"/>
</dbReference>
<sequence length="547" mass="57824">MTTDHQDTDTTILDTDVLVVGAGPAGLMLATELRLGGAEVVVVDQRPGPTTESRASTLHARTMEILDSRGLLDELGTPPCEPRGHFGGVPLDLTLPSSHPGQWKVAQTRTEELLQRRAAVLGADLRRRHQLLSLEAKSEGAGRDEAGQVGGGQDRVEAEAIGPYGPVRIRARYLVGCDGEDSTVRRLVRAPFPGRDAARELLRADVSGVEVADRRFQRLEQGLAIAATREGVTRVMVHEFGRPAAERGGAEPDFAEVTDVWKRVTGEDISQGTPLWVNAFGDADRQLAHYRHGRVLFAGDAAHRQMPSGGQALNLGVQDAFNLGWKLAAVVRGSAGEDLLDTYHSERHTVGRQVLANIRAQVELLLGGPEVEPARALLTELVALDGVRQHLAGMISGLGIRYDVEGVEGCGAGGVGGDDFGAGAAKGVGVGPEIHSDEHPLLGRRLPDAWLEPAEGGARRRTTELLRTGRGLLLSLDGDGAPALRATAAPWSDRIAFVADHPAAGGPLPAGQALLVRPDGYVAWAGSGAAGLARALTRWFGTPAADD</sequence>
<proteinExistence type="predicted"/>
<dbReference type="Gene3D" id="3.30.70.2450">
    <property type="match status" value="1"/>
</dbReference>
<dbReference type="InterPro" id="IPR050641">
    <property type="entry name" value="RIFMO-like"/>
</dbReference>
<evidence type="ECO:0000313" key="5">
    <source>
        <dbReference type="EMBL" id="SFH03056.1"/>
    </source>
</evidence>
<gene>
    <name evidence="5" type="ORF">SAMN02787118_1398</name>
</gene>
<feature type="domain" description="FAD-binding" evidence="4">
    <location>
        <begin position="14"/>
        <end position="356"/>
    </location>
</feature>
<dbReference type="Gene3D" id="3.40.30.120">
    <property type="match status" value="1"/>
</dbReference>
<dbReference type="AlphaFoldDB" id="A0A1I2WRQ7"/>
<dbReference type="PANTHER" id="PTHR43004:SF19">
    <property type="entry name" value="BINDING MONOOXYGENASE, PUTATIVE (JCVI)-RELATED"/>
    <property type="match status" value="1"/>
</dbReference>
<protein>
    <submittedName>
        <fullName evidence="5">Oxygenase</fullName>
    </submittedName>
</protein>
<dbReference type="GO" id="GO:0071949">
    <property type="term" value="F:FAD binding"/>
    <property type="evidence" value="ECO:0007669"/>
    <property type="project" value="InterPro"/>
</dbReference>
<dbReference type="InterPro" id="IPR002938">
    <property type="entry name" value="FAD-bd"/>
</dbReference>